<reference evidence="1 2" key="1">
    <citation type="submission" date="2018-05" db="EMBL/GenBank/DDBJ databases">
        <title>Genome sequencing of Flavobacterium sp. HYN0049.</title>
        <authorList>
            <person name="Yi H."/>
            <person name="Baek C."/>
        </authorList>
    </citation>
    <scope>NUCLEOTIDE SEQUENCE [LARGE SCALE GENOMIC DNA]</scope>
    <source>
        <strain evidence="1 2">HYN0049</strain>
    </source>
</reference>
<accession>A0A2S1SEF3</accession>
<dbReference type="EMBL" id="CP029187">
    <property type="protein sequence ID" value="AWI24769.1"/>
    <property type="molecule type" value="Genomic_DNA"/>
</dbReference>
<evidence type="ECO:0008006" key="3">
    <source>
        <dbReference type="Google" id="ProtNLM"/>
    </source>
</evidence>
<dbReference type="Proteomes" id="UP000244937">
    <property type="component" value="Chromosome"/>
</dbReference>
<sequence length="289" mass="33974">MRKLLFLFMVLVFFSCQKKKGDHLPRLITPKIYKATAINSKIMLRSDPQFLNANFTGDTAMASRYSEREIGIRNFPWDTVLPRYDLKVIIDTTYHLFVKGYVYERMPFPFRIPWDTRPFDGKAAAPLIKAYFEREKFQKQKYISSYPVLIFNPSQQTAYVSEGNFMHFQMIQEALDSDGKWKPIDFQWSDDGGGCIPINLHYKLLPRHYIGASVIKYSGDFKTKIRVKMKSGNDVYYSNEITGHINHSQFNQDFIGSYLENRTRPDAEYFEFHKARMFLNNLPQKCNKP</sequence>
<keyword evidence="2" id="KW-1185">Reference proteome</keyword>
<evidence type="ECO:0000313" key="1">
    <source>
        <dbReference type="EMBL" id="AWI24769.1"/>
    </source>
</evidence>
<dbReference type="AlphaFoldDB" id="A0A2S1SEF3"/>
<organism evidence="1 2">
    <name type="scientific">Flavobacterium pallidum</name>
    <dbReference type="NCBI Taxonomy" id="2172098"/>
    <lineage>
        <taxon>Bacteria</taxon>
        <taxon>Pseudomonadati</taxon>
        <taxon>Bacteroidota</taxon>
        <taxon>Flavobacteriia</taxon>
        <taxon>Flavobacteriales</taxon>
        <taxon>Flavobacteriaceae</taxon>
        <taxon>Flavobacterium</taxon>
    </lineage>
</organism>
<proteinExistence type="predicted"/>
<name>A0A2S1SEF3_9FLAO</name>
<protein>
    <recommendedName>
        <fullName evidence="3">Lipoprotein</fullName>
    </recommendedName>
</protein>
<evidence type="ECO:0000313" key="2">
    <source>
        <dbReference type="Proteomes" id="UP000244937"/>
    </source>
</evidence>
<dbReference type="KEGG" id="fpal:HYN49_02055"/>
<gene>
    <name evidence="1" type="ORF">HYN49_02055</name>
</gene>
<dbReference type="PROSITE" id="PS51257">
    <property type="entry name" value="PROKAR_LIPOPROTEIN"/>
    <property type="match status" value="1"/>
</dbReference>